<evidence type="ECO:0000256" key="15">
    <source>
        <dbReference type="ARBA" id="ARBA00023137"/>
    </source>
</evidence>
<feature type="domain" description="AAA" evidence="20">
    <location>
        <begin position="355"/>
        <end position="495"/>
    </location>
</feature>
<keyword evidence="13 18" id="KW-1133">Transmembrane helix</keyword>
<dbReference type="EC" id="2.7.10.2" evidence="5"/>
<dbReference type="SUPFAM" id="SSF52540">
    <property type="entry name" value="P-loop containing nucleoside triphosphate hydrolases"/>
    <property type="match status" value="1"/>
</dbReference>
<dbReference type="Gene3D" id="3.40.50.300">
    <property type="entry name" value="P-loop containing nucleotide triphosphate hydrolases"/>
    <property type="match status" value="1"/>
</dbReference>
<feature type="transmembrane region" description="Helical" evidence="18">
    <location>
        <begin position="44"/>
        <end position="65"/>
    </location>
</feature>
<dbReference type="GO" id="GO:0004715">
    <property type="term" value="F:non-membrane spanning protein tyrosine kinase activity"/>
    <property type="evidence" value="ECO:0007669"/>
    <property type="project" value="UniProtKB-EC"/>
</dbReference>
<comment type="catalytic activity">
    <reaction evidence="16">
        <text>L-tyrosyl-[protein] + ATP = O-phospho-L-tyrosyl-[protein] + ADP + H(+)</text>
        <dbReference type="Rhea" id="RHEA:10596"/>
        <dbReference type="Rhea" id="RHEA-COMP:10136"/>
        <dbReference type="Rhea" id="RHEA-COMP:20101"/>
        <dbReference type="ChEBI" id="CHEBI:15378"/>
        <dbReference type="ChEBI" id="CHEBI:30616"/>
        <dbReference type="ChEBI" id="CHEBI:46858"/>
        <dbReference type="ChEBI" id="CHEBI:61978"/>
        <dbReference type="ChEBI" id="CHEBI:456216"/>
        <dbReference type="EC" id="2.7.10.2"/>
    </reaction>
</comment>
<reference evidence="21 22" key="1">
    <citation type="journal article" date="2013" name="Biodegradation">
        <title>Quantitative proteomic analysis of ibuprofen-degrading Patulibacter sp. strain I11.</title>
        <authorList>
            <person name="Almeida B."/>
            <person name="Kjeldal H."/>
            <person name="Lolas I."/>
            <person name="Knudsen A.D."/>
            <person name="Carvalho G."/>
            <person name="Nielsen K.L."/>
            <person name="Barreto Crespo M.T."/>
            <person name="Stensballe A."/>
            <person name="Nielsen J.L."/>
        </authorList>
    </citation>
    <scope>NUCLEOTIDE SEQUENCE [LARGE SCALE GENOMIC DNA]</scope>
    <source>
        <strain evidence="21 22">I11</strain>
    </source>
</reference>
<sequence length="578" mass="63030">MALAGPGVEQLGARRRARATAMNPEPQEQTGLDDLWSLVADNRWLIILTTMIAVGASLFVSLRAVPQYEGTAKLAFSDPSSDVSLTGVPVAPTQQPAQVAAAGVAQVQRSGVLVRVARLFGDQPPGVSRQLPPLVRQQRFIDRLRDNLSVSVEPDSNLVAIKVRWPDALLAAQLANRVGEQTVELVTSQERRQYEARAGELKLRLDALPRSGPQTAAGASRKELQDQRSRLLALSTLARPVQQATRAEPAADPVSPRPVFLAVLSAVIGLLAGLLLAALRRAFDRRIRDVTDLERVLDLPTIGHFAVATLGIDAPMVRDHSSRGEMAADAGRVLRNNLGFVHVDAPHQVVVVTSGLEGEGKSTVAASLAVASAYAGDRTLLIDVDLRRPIVAHRFGIADEPGLSDYLARRVEPADVIRSIALPDLDRDAPGGLTVIPAGRGVPRPADLLESARFADFITEVREAYDLIVLDTAPLLPVPDTTALVPVSDMVLLCCRIDRVDRDVFVAARDALRRLRENGIATVATGITRRHAGRRGAYSYRDANYYYGYANHGEAKPRRRRERPGRRHGRGRWRWRRR</sequence>
<keyword evidence="22" id="KW-1185">Reference proteome</keyword>
<keyword evidence="11 21" id="KW-0418">Kinase</keyword>
<evidence type="ECO:0000256" key="17">
    <source>
        <dbReference type="SAM" id="MobiDB-lite"/>
    </source>
</evidence>
<dbReference type="Pfam" id="PF13614">
    <property type="entry name" value="AAA_31"/>
    <property type="match status" value="1"/>
</dbReference>
<keyword evidence="8 21" id="KW-0808">Transferase</keyword>
<dbReference type="Proteomes" id="UP000005143">
    <property type="component" value="Unassembled WGS sequence"/>
</dbReference>
<evidence type="ECO:0000256" key="5">
    <source>
        <dbReference type="ARBA" id="ARBA00011903"/>
    </source>
</evidence>
<evidence type="ECO:0000256" key="8">
    <source>
        <dbReference type="ARBA" id="ARBA00022679"/>
    </source>
</evidence>
<feature type="transmembrane region" description="Helical" evidence="18">
    <location>
        <begin position="259"/>
        <end position="279"/>
    </location>
</feature>
<dbReference type="PANTHER" id="PTHR32309:SF13">
    <property type="entry name" value="FERRIC ENTEROBACTIN TRANSPORT PROTEIN FEPE"/>
    <property type="match status" value="1"/>
</dbReference>
<evidence type="ECO:0000256" key="2">
    <source>
        <dbReference type="ARBA" id="ARBA00006683"/>
    </source>
</evidence>
<name>H0E7B2_9ACTN</name>
<accession>H0E7B2</accession>
<dbReference type="InterPro" id="IPR025669">
    <property type="entry name" value="AAA_dom"/>
</dbReference>
<dbReference type="PANTHER" id="PTHR32309">
    <property type="entry name" value="TYROSINE-PROTEIN KINASE"/>
    <property type="match status" value="1"/>
</dbReference>
<feature type="region of interest" description="Disordered" evidence="17">
    <location>
        <begin position="556"/>
        <end position="578"/>
    </location>
</feature>
<dbReference type="AlphaFoldDB" id="H0E7B2"/>
<dbReference type="Pfam" id="PF02706">
    <property type="entry name" value="Wzz"/>
    <property type="match status" value="1"/>
</dbReference>
<feature type="compositionally biased region" description="Basic residues" evidence="17">
    <location>
        <begin position="557"/>
        <end position="578"/>
    </location>
</feature>
<dbReference type="InterPro" id="IPR050445">
    <property type="entry name" value="Bact_polysacc_biosynth/exp"/>
</dbReference>
<keyword evidence="14 18" id="KW-0472">Membrane</keyword>
<dbReference type="InterPro" id="IPR005702">
    <property type="entry name" value="Wzc-like_C"/>
</dbReference>
<evidence type="ECO:0000256" key="3">
    <source>
        <dbReference type="ARBA" id="ARBA00007316"/>
    </source>
</evidence>
<evidence type="ECO:0000256" key="7">
    <source>
        <dbReference type="ARBA" id="ARBA00022519"/>
    </source>
</evidence>
<keyword evidence="12" id="KW-0067">ATP-binding</keyword>
<evidence type="ECO:0000256" key="9">
    <source>
        <dbReference type="ARBA" id="ARBA00022692"/>
    </source>
</evidence>
<protein>
    <recommendedName>
        <fullName evidence="5">non-specific protein-tyrosine kinase</fullName>
        <ecNumber evidence="5">2.7.10.2</ecNumber>
    </recommendedName>
</protein>
<evidence type="ECO:0000256" key="13">
    <source>
        <dbReference type="ARBA" id="ARBA00022989"/>
    </source>
</evidence>
<evidence type="ECO:0000256" key="10">
    <source>
        <dbReference type="ARBA" id="ARBA00022741"/>
    </source>
</evidence>
<keyword evidence="9 18" id="KW-0812">Transmembrane</keyword>
<comment type="similarity">
    <text evidence="3">Belongs to the CpsD/CapB family.</text>
</comment>
<evidence type="ECO:0000313" key="21">
    <source>
        <dbReference type="EMBL" id="EHN10437.1"/>
    </source>
</evidence>
<evidence type="ECO:0000256" key="4">
    <source>
        <dbReference type="ARBA" id="ARBA00008883"/>
    </source>
</evidence>
<comment type="similarity">
    <text evidence="2">Belongs to the CpsC/CapA family.</text>
</comment>
<keyword evidence="10" id="KW-0547">Nucleotide-binding</keyword>
<organism evidence="21 22">
    <name type="scientific">Patulibacter medicamentivorans</name>
    <dbReference type="NCBI Taxonomy" id="1097667"/>
    <lineage>
        <taxon>Bacteria</taxon>
        <taxon>Bacillati</taxon>
        <taxon>Actinomycetota</taxon>
        <taxon>Thermoleophilia</taxon>
        <taxon>Solirubrobacterales</taxon>
        <taxon>Patulibacteraceae</taxon>
        <taxon>Patulibacter</taxon>
    </lineage>
</organism>
<comment type="similarity">
    <text evidence="4">Belongs to the etk/wzc family.</text>
</comment>
<evidence type="ECO:0000256" key="11">
    <source>
        <dbReference type="ARBA" id="ARBA00022777"/>
    </source>
</evidence>
<comment type="subcellular location">
    <subcellularLocation>
        <location evidence="1">Cell inner membrane</location>
        <topology evidence="1">Multi-pass membrane protein</topology>
    </subcellularLocation>
</comment>
<comment type="caution">
    <text evidence="21">The sequence shown here is derived from an EMBL/GenBank/DDBJ whole genome shotgun (WGS) entry which is preliminary data.</text>
</comment>
<evidence type="ECO:0000313" key="22">
    <source>
        <dbReference type="Proteomes" id="UP000005143"/>
    </source>
</evidence>
<evidence type="ECO:0000259" key="20">
    <source>
        <dbReference type="Pfam" id="PF13614"/>
    </source>
</evidence>
<dbReference type="CDD" id="cd05387">
    <property type="entry name" value="BY-kinase"/>
    <property type="match status" value="1"/>
</dbReference>
<dbReference type="EMBL" id="AGUD01000221">
    <property type="protein sequence ID" value="EHN10437.1"/>
    <property type="molecule type" value="Genomic_DNA"/>
</dbReference>
<evidence type="ECO:0000256" key="1">
    <source>
        <dbReference type="ARBA" id="ARBA00004429"/>
    </source>
</evidence>
<keyword evidence="15" id="KW-0829">Tyrosine-protein kinase</keyword>
<evidence type="ECO:0000256" key="6">
    <source>
        <dbReference type="ARBA" id="ARBA00022475"/>
    </source>
</evidence>
<dbReference type="GO" id="GO:0005886">
    <property type="term" value="C:plasma membrane"/>
    <property type="evidence" value="ECO:0007669"/>
    <property type="project" value="UniProtKB-SubCell"/>
</dbReference>
<evidence type="ECO:0000256" key="16">
    <source>
        <dbReference type="ARBA" id="ARBA00051245"/>
    </source>
</evidence>
<feature type="domain" description="Polysaccharide chain length determinant N-terminal" evidence="19">
    <location>
        <begin position="32"/>
        <end position="98"/>
    </location>
</feature>
<gene>
    <name evidence="21" type="ORF">PAI11_27140</name>
</gene>
<keyword evidence="7" id="KW-0997">Cell inner membrane</keyword>
<proteinExistence type="inferred from homology"/>
<dbReference type="InterPro" id="IPR027417">
    <property type="entry name" value="P-loop_NTPase"/>
</dbReference>
<keyword evidence="6" id="KW-1003">Cell membrane</keyword>
<dbReference type="InterPro" id="IPR003856">
    <property type="entry name" value="LPS_length_determ_N"/>
</dbReference>
<evidence type="ECO:0000256" key="14">
    <source>
        <dbReference type="ARBA" id="ARBA00023136"/>
    </source>
</evidence>
<evidence type="ECO:0000259" key="19">
    <source>
        <dbReference type="Pfam" id="PF02706"/>
    </source>
</evidence>
<evidence type="ECO:0000256" key="12">
    <source>
        <dbReference type="ARBA" id="ARBA00022840"/>
    </source>
</evidence>
<evidence type="ECO:0000256" key="18">
    <source>
        <dbReference type="SAM" id="Phobius"/>
    </source>
</evidence>